<comment type="pathway">
    <text evidence="2 9">Amino-acid biosynthesis; L-tryptophan biosynthesis; L-tryptophan from chorismate: step 3/5.</text>
</comment>
<dbReference type="NCBIfam" id="NF010563">
    <property type="entry name" value="PRK13958.1"/>
    <property type="match status" value="1"/>
</dbReference>
<evidence type="ECO:0000256" key="6">
    <source>
        <dbReference type="ARBA" id="ARBA00022822"/>
    </source>
</evidence>
<dbReference type="HAMAP" id="MF_00135">
    <property type="entry name" value="PRAI"/>
    <property type="match status" value="1"/>
</dbReference>
<accession>A0A7U7JUG1</accession>
<dbReference type="PANTHER" id="PTHR42894">
    <property type="entry name" value="N-(5'-PHOSPHORIBOSYL)ANTHRANILATE ISOMERASE"/>
    <property type="match status" value="1"/>
</dbReference>
<organism evidence="11 12">
    <name type="scientific">Staphylococcus argenteus</name>
    <dbReference type="NCBI Taxonomy" id="985002"/>
    <lineage>
        <taxon>Bacteria</taxon>
        <taxon>Bacillati</taxon>
        <taxon>Bacillota</taxon>
        <taxon>Bacilli</taxon>
        <taxon>Bacillales</taxon>
        <taxon>Staphylococcaceae</taxon>
        <taxon>Staphylococcus</taxon>
    </lineage>
</organism>
<dbReference type="Gene3D" id="3.20.20.70">
    <property type="entry name" value="Aldolase class I"/>
    <property type="match status" value="1"/>
</dbReference>
<dbReference type="GO" id="GO:0000162">
    <property type="term" value="P:L-tryptophan biosynthetic process"/>
    <property type="evidence" value="ECO:0007669"/>
    <property type="project" value="UniProtKB-UniRule"/>
</dbReference>
<evidence type="ECO:0000259" key="10">
    <source>
        <dbReference type="Pfam" id="PF00697"/>
    </source>
</evidence>
<evidence type="ECO:0000256" key="7">
    <source>
        <dbReference type="ARBA" id="ARBA00023141"/>
    </source>
</evidence>
<name>A0A7U7JUG1_9STAP</name>
<keyword evidence="7 9" id="KW-0057">Aromatic amino acid biosynthesis</keyword>
<dbReference type="GO" id="GO:0004640">
    <property type="term" value="F:phosphoribosylanthranilate isomerase activity"/>
    <property type="evidence" value="ECO:0007669"/>
    <property type="project" value="UniProtKB-UniRule"/>
</dbReference>
<reference evidence="11 12" key="1">
    <citation type="submission" date="2015-04" db="EMBL/GenBank/DDBJ databases">
        <authorList>
            <person name="Cao L."/>
            <person name="Gao C.H."/>
        </authorList>
    </citation>
    <scope>NUCLEOTIDE SEQUENCE [LARGE SCALE GENOMIC DNA]</scope>
    <source>
        <strain evidence="11 12">SH3</strain>
    </source>
</reference>
<keyword evidence="12" id="KW-1185">Reference proteome</keyword>
<keyword evidence="5 9" id="KW-0028">Amino-acid biosynthesis</keyword>
<sequence length="229" mass="25393">MRQSGQIFTTAKNAKGAIMMKLKFCGFTSIKDVTAASQLPIDAIGFIHYEKSKRHQTVAQIKKLASVVPNHIDKVCVMVNPDLTTIEHVLVNTPINTIQLHGTESIAFIQKVRKKYPNIKIIKALAADENVILNINKYKGFVNLFIIDTPSASYGGTGQTYDWTILKEIKGIHYLIAGGINTENIQTVNQLKLSHQGYDLASGIEVNGRKDIEKMTAIVNIVKGDRENE</sequence>
<evidence type="ECO:0000256" key="5">
    <source>
        <dbReference type="ARBA" id="ARBA00022605"/>
    </source>
</evidence>
<dbReference type="Pfam" id="PF00697">
    <property type="entry name" value="PRAI"/>
    <property type="match status" value="1"/>
</dbReference>
<keyword evidence="6 9" id="KW-0822">Tryptophan biosynthesis</keyword>
<evidence type="ECO:0000256" key="3">
    <source>
        <dbReference type="ARBA" id="ARBA00012572"/>
    </source>
</evidence>
<gene>
    <name evidence="9 11" type="primary">trpF</name>
    <name evidence="11" type="ORF">BN1326_60491</name>
</gene>
<dbReference type="CDD" id="cd00405">
    <property type="entry name" value="PRAI"/>
    <property type="match status" value="1"/>
</dbReference>
<feature type="domain" description="N-(5'phosphoribosyl) anthranilate isomerase (PRAI)" evidence="10">
    <location>
        <begin position="23"/>
        <end position="220"/>
    </location>
</feature>
<dbReference type="Proteomes" id="UP000236509">
    <property type="component" value="Unassembled WGS sequence"/>
</dbReference>
<dbReference type="SUPFAM" id="SSF51366">
    <property type="entry name" value="Ribulose-phoshate binding barrel"/>
    <property type="match status" value="1"/>
</dbReference>
<dbReference type="InterPro" id="IPR001240">
    <property type="entry name" value="PRAI_dom"/>
</dbReference>
<dbReference type="EMBL" id="CVOU01000018">
    <property type="protein sequence ID" value="CRI27383.1"/>
    <property type="molecule type" value="Genomic_DNA"/>
</dbReference>
<dbReference type="EC" id="5.3.1.24" evidence="3 9"/>
<comment type="similarity">
    <text evidence="9">Belongs to the TrpF family.</text>
</comment>
<dbReference type="AlphaFoldDB" id="A0A7U7JUG1"/>
<evidence type="ECO:0000256" key="4">
    <source>
        <dbReference type="ARBA" id="ARBA00022272"/>
    </source>
</evidence>
<dbReference type="UniPathway" id="UPA00035">
    <property type="reaction ID" value="UER00042"/>
</dbReference>
<evidence type="ECO:0000313" key="12">
    <source>
        <dbReference type="Proteomes" id="UP000236509"/>
    </source>
</evidence>
<dbReference type="InterPro" id="IPR044643">
    <property type="entry name" value="TrpF_fam"/>
</dbReference>
<keyword evidence="8 9" id="KW-0413">Isomerase</keyword>
<evidence type="ECO:0000256" key="1">
    <source>
        <dbReference type="ARBA" id="ARBA00001164"/>
    </source>
</evidence>
<protein>
    <recommendedName>
        <fullName evidence="4 9">N-(5'-phosphoribosyl)anthranilate isomerase</fullName>
        <shortName evidence="9">PRAI</shortName>
        <ecNumber evidence="3 9">5.3.1.24</ecNumber>
    </recommendedName>
</protein>
<evidence type="ECO:0000313" key="11">
    <source>
        <dbReference type="EMBL" id="CRI27383.1"/>
    </source>
</evidence>
<dbReference type="PANTHER" id="PTHR42894:SF1">
    <property type="entry name" value="N-(5'-PHOSPHORIBOSYL)ANTHRANILATE ISOMERASE"/>
    <property type="match status" value="1"/>
</dbReference>
<dbReference type="InterPro" id="IPR011060">
    <property type="entry name" value="RibuloseP-bd_barrel"/>
</dbReference>
<comment type="caution">
    <text evidence="11">The sequence shown here is derived from an EMBL/GenBank/DDBJ whole genome shotgun (WGS) entry which is preliminary data.</text>
</comment>
<evidence type="ECO:0000256" key="9">
    <source>
        <dbReference type="HAMAP-Rule" id="MF_00135"/>
    </source>
</evidence>
<evidence type="ECO:0000256" key="2">
    <source>
        <dbReference type="ARBA" id="ARBA00004664"/>
    </source>
</evidence>
<evidence type="ECO:0000256" key="8">
    <source>
        <dbReference type="ARBA" id="ARBA00023235"/>
    </source>
</evidence>
<proteinExistence type="inferred from homology"/>
<dbReference type="InterPro" id="IPR013785">
    <property type="entry name" value="Aldolase_TIM"/>
</dbReference>
<comment type="catalytic activity">
    <reaction evidence="1 9">
        <text>N-(5-phospho-beta-D-ribosyl)anthranilate = 1-(2-carboxyphenylamino)-1-deoxy-D-ribulose 5-phosphate</text>
        <dbReference type="Rhea" id="RHEA:21540"/>
        <dbReference type="ChEBI" id="CHEBI:18277"/>
        <dbReference type="ChEBI" id="CHEBI:58613"/>
        <dbReference type="EC" id="5.3.1.24"/>
    </reaction>
</comment>